<organism evidence="3 4">
    <name type="scientific">Achromobacter pestifer</name>
    <dbReference type="NCBI Taxonomy" id="1353889"/>
    <lineage>
        <taxon>Bacteria</taxon>
        <taxon>Pseudomonadati</taxon>
        <taxon>Pseudomonadota</taxon>
        <taxon>Betaproteobacteria</taxon>
        <taxon>Burkholderiales</taxon>
        <taxon>Alcaligenaceae</taxon>
        <taxon>Achromobacter</taxon>
    </lineage>
</organism>
<dbReference type="EMBL" id="CADIJX010000002">
    <property type="protein sequence ID" value="CAB3634822.1"/>
    <property type="molecule type" value="Genomic_DNA"/>
</dbReference>
<dbReference type="PANTHER" id="PTHR22674">
    <property type="entry name" value="NTPASE, KAP FAMILY P-LOOP DOMAIN-CONTAINING 1"/>
    <property type="match status" value="1"/>
</dbReference>
<dbReference type="InterPro" id="IPR052754">
    <property type="entry name" value="NTPase_KAP_P-loop"/>
</dbReference>
<feature type="region of interest" description="Disordered" evidence="1">
    <location>
        <begin position="1"/>
        <end position="20"/>
    </location>
</feature>
<dbReference type="PANTHER" id="PTHR22674:SF6">
    <property type="entry name" value="NTPASE KAP FAMILY P-LOOP DOMAIN-CONTAINING PROTEIN 1"/>
    <property type="match status" value="1"/>
</dbReference>
<sequence>MHIDSARPNASELLADQPSARDDQYGRTAFARQIGNLLTIRPGSPGIVVGIEGPWGSGKSSIIEMIKKDFSGMLGSGPIIVQFSPWMLSGSEALVEALLTELAAGIHEGAEENPTEKTLTVSKRILGYVGLLRHLKYLKHVPGVSLVGISAEVVGKALAAAGSIADNIGNGVDEANKIVSDVESALTGQISLHRRKTEVEQALIDLGRSILVVVDDIDRLTPAETVEVFRTIKAVADFPGVAYLVTYDREVVSDSLGNGNQAGGEAYLDKIVQVAYPLAPAFPWQLRSHLKAVLEDRLDRSGRFLESFEELLMPQALKIACSLCRHPRDIIRLANRLTLSLVSTKHHANAADVLVAEAVFQRFPRMRDALARTPQHFVQDRFNVKNNLSNMRFTEEYAQSKVDWSPYLPKDAAEAAVCNAALEFLFSEPFNGKRSPVSDLRICEPWTLIRFLVHTSLDGLPNADHIFEWLVDPAKAGIGSRIRESDVREGQWLIQASLTFVDSRKDIDHVGLFQELQQAYDYAKLEDDDWTSNLAGLAELAAKCVRNCGAEKMKYVSNFIQHTPLVYGQEFLLQLKAIAKRSDPDYANELKAGEFSQYVEAWLQIAEEAFRSGAAIQERNLRALLNGMGQLADDREVRAHRSLMALCHRPEGLDYVLQYEKSRSFSHRIFSFLGNGEELTSLIRNSPKHSSYEWFLDRMNQEQAAITLRSINYQPEG</sequence>
<dbReference type="Proteomes" id="UP000494108">
    <property type="component" value="Unassembled WGS sequence"/>
</dbReference>
<dbReference type="Gene3D" id="3.40.50.300">
    <property type="entry name" value="P-loop containing nucleotide triphosphate hydrolases"/>
    <property type="match status" value="1"/>
</dbReference>
<accession>A0A6S6YX77</accession>
<feature type="domain" description="KAP NTPase" evidence="2">
    <location>
        <begin position="30"/>
        <end position="338"/>
    </location>
</feature>
<dbReference type="Pfam" id="PF07693">
    <property type="entry name" value="KAP_NTPase"/>
    <property type="match status" value="1"/>
</dbReference>
<evidence type="ECO:0000259" key="2">
    <source>
        <dbReference type="Pfam" id="PF07693"/>
    </source>
</evidence>
<proteinExistence type="predicted"/>
<keyword evidence="4" id="KW-1185">Reference proteome</keyword>
<evidence type="ECO:0000313" key="4">
    <source>
        <dbReference type="Proteomes" id="UP000494108"/>
    </source>
</evidence>
<protein>
    <recommendedName>
        <fullName evidence="2">KAP NTPase domain-containing protein</fullName>
    </recommendedName>
</protein>
<dbReference type="SUPFAM" id="SSF52540">
    <property type="entry name" value="P-loop containing nucleoside triphosphate hydrolases"/>
    <property type="match status" value="1"/>
</dbReference>
<dbReference type="InterPro" id="IPR027417">
    <property type="entry name" value="P-loop_NTPase"/>
</dbReference>
<gene>
    <name evidence="3" type="ORF">LMG3431_01429</name>
</gene>
<evidence type="ECO:0000256" key="1">
    <source>
        <dbReference type="SAM" id="MobiDB-lite"/>
    </source>
</evidence>
<dbReference type="InterPro" id="IPR011646">
    <property type="entry name" value="KAP_P-loop"/>
</dbReference>
<dbReference type="AlphaFoldDB" id="A0A6S6YX77"/>
<name>A0A6S6YX77_9BURK</name>
<evidence type="ECO:0000313" key="3">
    <source>
        <dbReference type="EMBL" id="CAB3634822.1"/>
    </source>
</evidence>
<reference evidence="3 4" key="1">
    <citation type="submission" date="2020-04" db="EMBL/GenBank/DDBJ databases">
        <authorList>
            <person name="De Canck E."/>
        </authorList>
    </citation>
    <scope>NUCLEOTIDE SEQUENCE [LARGE SCALE GENOMIC DNA]</scope>
    <source>
        <strain evidence="3 4">LMG 3431</strain>
    </source>
</reference>
<dbReference type="RefSeq" id="WP_175173782.1">
    <property type="nucleotide sequence ID" value="NZ_CADIJX010000002.1"/>
</dbReference>